<dbReference type="PROSITE" id="PS51819">
    <property type="entry name" value="VOC"/>
    <property type="match status" value="1"/>
</dbReference>
<dbReference type="STRING" id="554083.BKD30_08595"/>
<name>A0A1R1LA60_9MICC</name>
<keyword evidence="4" id="KW-0670">Pyruvate</keyword>
<dbReference type="InterPro" id="IPR029068">
    <property type="entry name" value="Glyas_Bleomycin-R_OHBP_Dase"/>
</dbReference>
<feature type="binding site" evidence="2">
    <location>
        <position position="442"/>
    </location>
    <ligand>
        <name>Mg(2+)</name>
        <dbReference type="ChEBI" id="CHEBI:18420"/>
    </ligand>
</feature>
<evidence type="ECO:0000259" key="3">
    <source>
        <dbReference type="PROSITE" id="PS51819"/>
    </source>
</evidence>
<dbReference type="SUPFAM" id="SSF51658">
    <property type="entry name" value="Xylose isomerase-like"/>
    <property type="match status" value="1"/>
</dbReference>
<keyword evidence="5" id="KW-1185">Reference proteome</keyword>
<dbReference type="GO" id="GO:0051213">
    <property type="term" value="F:dioxygenase activity"/>
    <property type="evidence" value="ECO:0007669"/>
    <property type="project" value="UniProtKB-KW"/>
</dbReference>
<dbReference type="RefSeq" id="WP_076704004.1">
    <property type="nucleotide sequence ID" value="NZ_MRDE01000057.1"/>
</dbReference>
<dbReference type="Pfam" id="PF01261">
    <property type="entry name" value="AP_endonuc_2"/>
    <property type="match status" value="1"/>
</dbReference>
<dbReference type="PANTHER" id="PTHR12110">
    <property type="entry name" value="HYDROXYPYRUVATE ISOMERASE"/>
    <property type="match status" value="1"/>
</dbReference>
<comment type="cofactor">
    <cofactor evidence="2">
        <name>a divalent metal cation</name>
        <dbReference type="ChEBI" id="CHEBI:60240"/>
    </cofactor>
</comment>
<comment type="catalytic activity">
    <reaction evidence="2">
        <text>3-dehydroshikimate = 3,4-dihydroxybenzoate + H2O</text>
        <dbReference type="Rhea" id="RHEA:24848"/>
        <dbReference type="ChEBI" id="CHEBI:15377"/>
        <dbReference type="ChEBI" id="CHEBI:16630"/>
        <dbReference type="ChEBI" id="CHEBI:36241"/>
        <dbReference type="EC" id="4.2.1.118"/>
    </reaction>
</comment>
<comment type="caution">
    <text evidence="4">The sequence shown here is derived from an EMBL/GenBank/DDBJ whole genome shotgun (WGS) entry which is preliminary data.</text>
</comment>
<dbReference type="PANTHER" id="PTHR12110:SF21">
    <property type="entry name" value="XYLOSE ISOMERASE-LIKE TIM BARREL DOMAIN-CONTAINING PROTEIN"/>
    <property type="match status" value="1"/>
</dbReference>
<evidence type="ECO:0000256" key="2">
    <source>
        <dbReference type="HAMAP-Rule" id="MF_02238"/>
    </source>
</evidence>
<evidence type="ECO:0000313" key="4">
    <source>
        <dbReference type="EMBL" id="OMH24416.1"/>
    </source>
</evidence>
<reference evidence="4 5" key="1">
    <citation type="submission" date="2016-12" db="EMBL/GenBank/DDBJ databases">
        <title>Draft genome of Tersicoccus phoenicis 1P05MA.</title>
        <authorList>
            <person name="Nakajima Y."/>
            <person name="Yoshizawa S."/>
            <person name="Nakamura K."/>
            <person name="Ogura Y."/>
            <person name="Hayashi T."/>
            <person name="Kogure K."/>
        </authorList>
    </citation>
    <scope>NUCLEOTIDE SEQUENCE [LARGE SCALE GENOMIC DNA]</scope>
    <source>
        <strain evidence="4 5">1p05MA</strain>
    </source>
</reference>
<dbReference type="Pfam" id="PF14696">
    <property type="entry name" value="Glyoxalase_5"/>
    <property type="match status" value="1"/>
</dbReference>
<organism evidence="4 5">
    <name type="scientific">Tersicoccus phoenicis</name>
    <dbReference type="NCBI Taxonomy" id="554083"/>
    <lineage>
        <taxon>Bacteria</taxon>
        <taxon>Bacillati</taxon>
        <taxon>Actinomycetota</taxon>
        <taxon>Actinomycetes</taxon>
        <taxon>Micrococcales</taxon>
        <taxon>Micrococcaceae</taxon>
        <taxon>Tersicoccus</taxon>
    </lineage>
</organism>
<keyword evidence="2" id="KW-0456">Lyase</keyword>
<keyword evidence="1" id="KW-0119">Carbohydrate metabolism</keyword>
<gene>
    <name evidence="4" type="ORF">BKD30_08595</name>
</gene>
<dbReference type="Gene3D" id="3.10.180.10">
    <property type="entry name" value="2,3-Dihydroxybiphenyl 1,2-Dioxygenase, domain 1"/>
    <property type="match status" value="2"/>
</dbReference>
<feature type="binding site" evidence="2">
    <location>
        <position position="239"/>
    </location>
    <ligand>
        <name>a divalent metal cation</name>
        <dbReference type="ChEBI" id="CHEBI:60240"/>
        <note>catalytic</note>
    </ligand>
</feature>
<dbReference type="SUPFAM" id="SSF54593">
    <property type="entry name" value="Glyoxalase/Bleomycin resistance protein/Dihydroxybiphenyl dioxygenase"/>
    <property type="match status" value="1"/>
</dbReference>
<feature type="domain" description="VOC" evidence="3">
    <location>
        <begin position="439"/>
        <end position="582"/>
    </location>
</feature>
<dbReference type="EC" id="4.2.1.118" evidence="2"/>
<dbReference type="InterPro" id="IPR050312">
    <property type="entry name" value="IolE/XylAMocC-like"/>
</dbReference>
<dbReference type="UniPathway" id="UPA00088"/>
<dbReference type="HAMAP" id="MF_02238">
    <property type="entry name" value="DSD"/>
    <property type="match status" value="1"/>
</dbReference>
<dbReference type="GO" id="GO:0046565">
    <property type="term" value="F:3-dehydroshikimate dehydratase activity"/>
    <property type="evidence" value="ECO:0007669"/>
    <property type="project" value="UniProtKB-UniRule"/>
</dbReference>
<comment type="pathway">
    <text evidence="2">Aromatic compound metabolism; 3,4-dihydroxybenzoate biosynthesis.</text>
</comment>
<sequence>MRTAIATVCLSGTLEDKLDACAAAGFDGVEIFENDLIASPSRPEDVAARCADLGLSIDLYQPFRDADLVTDDRFADTLRRAGHKFALMERLGARLLLVCSNVATATIDDDDLAAEQLSALGDAATGHGIRLAYEALAWGRYVNDYRRAHRIVELAGHPAVGTCLDSFHILSRGHDPAAIAGFDPERIFFLQLADAPALGMDVLSWSRHHRVFPGEGDLPVVALFDAVVASGYAGPVSLEIFNDVFRQSETRRTAVAGLRSLIALADTTAGHRAAATRTPGAGDVRPDRVGLTALPAVTPPTALGFAEVKTSGNDHLERVLRQLGFGYVGTHQSKPVTLWQQGDARIVINAQDAASADPLISALGVDVRRPIDAADRAHRLLAEAVPRTQRVDEEALTAVRAPDGTEIFFCQSGTAPAWAAEFHHDGRSEGEHPGLGIRRIDHVNLVQPWQHIDEARLFYPSALGLTRWPTLDVAGPTGLVQSQVMSSDDASVRVVLNVNPRVGGDAPSASRPEHIALACDDIVLAARAACAAGIVLLPIPQNYYDDLQARFGLDEKTVAQLRELNVCYDRDEHGEFLHFYTETIGELYLEVLERRGDYRGFGAADAPVRMAAQFALSRAPAAAT</sequence>
<dbReference type="InterPro" id="IPR037523">
    <property type="entry name" value="VOC_core"/>
</dbReference>
<dbReference type="OrthoDB" id="9780241at2"/>
<dbReference type="Gene3D" id="3.20.20.150">
    <property type="entry name" value="Divalent-metal-dependent TIM barrel enzymes"/>
    <property type="match status" value="1"/>
</dbReference>
<comment type="similarity">
    <text evidence="2">Belongs to the bacterial two-domain DSD family.</text>
</comment>
<dbReference type="Proteomes" id="UP000187085">
    <property type="component" value="Unassembled WGS sequence"/>
</dbReference>
<feature type="binding site" evidence="2">
    <location>
        <position position="134"/>
    </location>
    <ligand>
        <name>a divalent metal cation</name>
        <dbReference type="ChEBI" id="CHEBI:60240"/>
        <note>catalytic</note>
    </ligand>
</feature>
<protein>
    <recommendedName>
        <fullName evidence="2">3-dehydroshikimate dehydratase</fullName>
        <shortName evidence="2">DSD</shortName>
        <ecNumber evidence="2">4.2.1.118</ecNumber>
    </recommendedName>
</protein>
<feature type="binding site" evidence="2">
    <location>
        <position position="514"/>
    </location>
    <ligand>
        <name>Mg(2+)</name>
        <dbReference type="ChEBI" id="CHEBI:18420"/>
    </ligand>
</feature>
<dbReference type="InterPro" id="IPR013022">
    <property type="entry name" value="Xyl_isomerase-like_TIM-brl"/>
</dbReference>
<comment type="function">
    <text evidence="2">Catalyzes the conversion of 3-dehydroshikimate to protocatechuate (3,4-dihydroxybenzoate), a common intermediate of quinate and shikimate degradation pathways.</text>
</comment>
<evidence type="ECO:0000256" key="1">
    <source>
        <dbReference type="ARBA" id="ARBA00023277"/>
    </source>
</evidence>
<evidence type="ECO:0000313" key="5">
    <source>
        <dbReference type="Proteomes" id="UP000187085"/>
    </source>
</evidence>
<feature type="binding site" evidence="2">
    <location>
        <position position="590"/>
    </location>
    <ligand>
        <name>Mg(2+)</name>
        <dbReference type="ChEBI" id="CHEBI:18420"/>
    </ligand>
</feature>
<feature type="binding site" evidence="2">
    <location>
        <position position="165"/>
    </location>
    <ligand>
        <name>a divalent metal cation</name>
        <dbReference type="ChEBI" id="CHEBI:60240"/>
        <note>catalytic</note>
    </ligand>
</feature>
<keyword evidence="2" id="KW-0479">Metal-binding</keyword>
<dbReference type="AlphaFoldDB" id="A0A1R1LA60"/>
<keyword evidence="4" id="KW-0560">Oxidoreductase</keyword>
<keyword evidence="4" id="KW-0223">Dioxygenase</keyword>
<accession>A0A1R1LA60</accession>
<dbReference type="EMBL" id="MRDE01000057">
    <property type="protein sequence ID" value="OMH24416.1"/>
    <property type="molecule type" value="Genomic_DNA"/>
</dbReference>
<feature type="binding site" evidence="2">
    <location>
        <position position="191"/>
    </location>
    <ligand>
        <name>a divalent metal cation</name>
        <dbReference type="ChEBI" id="CHEBI:60240"/>
        <note>catalytic</note>
    </ligand>
</feature>
<dbReference type="GO" id="GO:0046872">
    <property type="term" value="F:metal ion binding"/>
    <property type="evidence" value="ECO:0007669"/>
    <property type="project" value="UniProtKB-UniRule"/>
</dbReference>
<dbReference type="GO" id="GO:0046279">
    <property type="term" value="P:3,4-dihydroxybenzoate biosynthetic process"/>
    <property type="evidence" value="ECO:0007669"/>
    <property type="project" value="UniProtKB-UniRule"/>
</dbReference>
<proteinExistence type="inferred from homology"/>
<dbReference type="InterPro" id="IPR036237">
    <property type="entry name" value="Xyl_isomerase-like_sf"/>
</dbReference>
<dbReference type="InterPro" id="IPR043700">
    <property type="entry name" value="DSD"/>
</dbReference>